<sequence length="186" mass="20836">MKTFFLFCSLFLITITNAQTNLVKNGGFESDLINWRGEENASISPYDKKTGKNSAMINQFVGNEWKALDQTFSVPKKTFALEVSVWIKSNAIETQKEEYKNGAVIVEFTNSADKQITSERIGQAVGSTNWTQFKKTIKIPAEAKNVRIMLALAQTNGTVFFDDVKAIALSEEEYLKQNPTTVTSEN</sequence>
<feature type="signal peptide" evidence="2">
    <location>
        <begin position="1"/>
        <end position="18"/>
    </location>
</feature>
<comment type="caution">
    <text evidence="4">The sequence shown here is derived from an EMBL/GenBank/DDBJ whole genome shotgun (WGS) entry which is preliminary data.</text>
</comment>
<dbReference type="OrthoDB" id="673539at2"/>
<evidence type="ECO:0000256" key="1">
    <source>
        <dbReference type="ARBA" id="ARBA00022801"/>
    </source>
</evidence>
<dbReference type="InterPro" id="IPR003305">
    <property type="entry name" value="CenC_carb-bd"/>
</dbReference>
<dbReference type="EMBL" id="QRDQ01000009">
    <property type="protein sequence ID" value="RED23811.1"/>
    <property type="molecule type" value="Genomic_DNA"/>
</dbReference>
<accession>A0A3D9FTA1</accession>
<dbReference type="GO" id="GO:0016798">
    <property type="term" value="F:hydrolase activity, acting on glycosyl bonds"/>
    <property type="evidence" value="ECO:0007669"/>
    <property type="project" value="InterPro"/>
</dbReference>
<dbReference type="Gene3D" id="2.60.120.260">
    <property type="entry name" value="Galactose-binding domain-like"/>
    <property type="match status" value="1"/>
</dbReference>
<dbReference type="Pfam" id="PF02018">
    <property type="entry name" value="CBM_4_9"/>
    <property type="match status" value="1"/>
</dbReference>
<gene>
    <name evidence="4" type="ORF">BD847_2882</name>
</gene>
<keyword evidence="5" id="KW-1185">Reference proteome</keyword>
<keyword evidence="2" id="KW-0732">Signal</keyword>
<reference evidence="4 5" key="1">
    <citation type="submission" date="2018-07" db="EMBL/GenBank/DDBJ databases">
        <title>Genomic Encyclopedia of Archaeal and Bacterial Type Strains, Phase II (KMG-II): from individual species to whole genera.</title>
        <authorList>
            <person name="Goeker M."/>
        </authorList>
    </citation>
    <scope>NUCLEOTIDE SEQUENCE [LARGE SCALE GENOMIC DNA]</scope>
    <source>
        <strain evidence="4 5">DSM 25795</strain>
    </source>
</reference>
<evidence type="ECO:0000259" key="3">
    <source>
        <dbReference type="Pfam" id="PF02018"/>
    </source>
</evidence>
<dbReference type="AlphaFoldDB" id="A0A3D9FTA1"/>
<evidence type="ECO:0000313" key="4">
    <source>
        <dbReference type="EMBL" id="RED23811.1"/>
    </source>
</evidence>
<organism evidence="4 5">
    <name type="scientific">Flavobacterium cutihirudinis</name>
    <dbReference type="NCBI Taxonomy" id="1265740"/>
    <lineage>
        <taxon>Bacteria</taxon>
        <taxon>Pseudomonadati</taxon>
        <taxon>Bacteroidota</taxon>
        <taxon>Flavobacteriia</taxon>
        <taxon>Flavobacteriales</taxon>
        <taxon>Flavobacteriaceae</taxon>
        <taxon>Flavobacterium</taxon>
    </lineage>
</organism>
<dbReference type="InterPro" id="IPR008979">
    <property type="entry name" value="Galactose-bd-like_sf"/>
</dbReference>
<dbReference type="SUPFAM" id="SSF49785">
    <property type="entry name" value="Galactose-binding domain-like"/>
    <property type="match status" value="1"/>
</dbReference>
<feature type="chain" id="PRO_5017761784" evidence="2">
    <location>
        <begin position="19"/>
        <end position="186"/>
    </location>
</feature>
<evidence type="ECO:0000313" key="5">
    <source>
        <dbReference type="Proteomes" id="UP000257004"/>
    </source>
</evidence>
<name>A0A3D9FTA1_9FLAO</name>
<feature type="domain" description="CBM-cenC" evidence="3">
    <location>
        <begin position="21"/>
        <end position="152"/>
    </location>
</feature>
<keyword evidence="1" id="KW-0378">Hydrolase</keyword>
<proteinExistence type="predicted"/>
<dbReference type="Proteomes" id="UP000257004">
    <property type="component" value="Unassembled WGS sequence"/>
</dbReference>
<dbReference type="RefSeq" id="WP_115888885.1">
    <property type="nucleotide sequence ID" value="NZ_QRDQ01000009.1"/>
</dbReference>
<protein>
    <submittedName>
        <fullName evidence="4">Carbohydrate binding protein</fullName>
    </submittedName>
</protein>
<evidence type="ECO:0000256" key="2">
    <source>
        <dbReference type="SAM" id="SignalP"/>
    </source>
</evidence>